<keyword evidence="2" id="KW-1185">Reference proteome</keyword>
<dbReference type="Proteomes" id="UP001396898">
    <property type="component" value="Unassembled WGS sequence"/>
</dbReference>
<gene>
    <name evidence="1" type="ORF">PG991_011876</name>
</gene>
<proteinExistence type="predicted"/>
<organism evidence="1 2">
    <name type="scientific">Apiospora marii</name>
    <dbReference type="NCBI Taxonomy" id="335849"/>
    <lineage>
        <taxon>Eukaryota</taxon>
        <taxon>Fungi</taxon>
        <taxon>Dikarya</taxon>
        <taxon>Ascomycota</taxon>
        <taxon>Pezizomycotina</taxon>
        <taxon>Sordariomycetes</taxon>
        <taxon>Xylariomycetidae</taxon>
        <taxon>Amphisphaeriales</taxon>
        <taxon>Apiosporaceae</taxon>
        <taxon>Apiospora</taxon>
    </lineage>
</organism>
<sequence length="277" mass="30909">MDKYECEVLDQPGGLLSTAALAELHSSLRALGSHCLHPLPDYQVFSTDLTAAFANKVIVVARHNGEVVGFVSAVHLLSTFEKLQHPVVHTGLTCVHPDHQRRRGGLKQQMYGHLFLHLLSRPDHRRGFWVTTVTDIVSSLVDMSRVSIRNFPSPPSLRASISDGGGPSEEHLLIARDFSARHRREALVASTAEFDERAFLFRGSNDHLAAVAFRKDIDDRGRYWHRDRAASEFYRGLIRPGTGDEVLLVGFIDPGHLQAVASKEAYRGIWMGRFGKL</sequence>
<dbReference type="InterPro" id="IPR016181">
    <property type="entry name" value="Acyl_CoA_acyltransferase"/>
</dbReference>
<evidence type="ECO:0000313" key="1">
    <source>
        <dbReference type="EMBL" id="KAK8009325.1"/>
    </source>
</evidence>
<dbReference type="Gene3D" id="3.40.630.30">
    <property type="match status" value="1"/>
</dbReference>
<accession>A0ABR1RFU2</accession>
<reference evidence="1 2" key="1">
    <citation type="submission" date="2023-01" db="EMBL/GenBank/DDBJ databases">
        <title>Analysis of 21 Apiospora genomes using comparative genomics revels a genus with tremendous synthesis potential of carbohydrate active enzymes and secondary metabolites.</title>
        <authorList>
            <person name="Sorensen T."/>
        </authorList>
    </citation>
    <scope>NUCLEOTIDE SEQUENCE [LARGE SCALE GENOMIC DNA]</scope>
    <source>
        <strain evidence="1 2">CBS 20057</strain>
    </source>
</reference>
<evidence type="ECO:0008006" key="3">
    <source>
        <dbReference type="Google" id="ProtNLM"/>
    </source>
</evidence>
<protein>
    <recommendedName>
        <fullName evidence="3">N-acetyltransferase domain-containing protein</fullName>
    </recommendedName>
</protein>
<dbReference type="SUPFAM" id="SSF55729">
    <property type="entry name" value="Acyl-CoA N-acyltransferases (Nat)"/>
    <property type="match status" value="1"/>
</dbReference>
<comment type="caution">
    <text evidence="1">The sequence shown here is derived from an EMBL/GenBank/DDBJ whole genome shotgun (WGS) entry which is preliminary data.</text>
</comment>
<dbReference type="EMBL" id="JAQQWI010000016">
    <property type="protein sequence ID" value="KAK8009325.1"/>
    <property type="molecule type" value="Genomic_DNA"/>
</dbReference>
<evidence type="ECO:0000313" key="2">
    <source>
        <dbReference type="Proteomes" id="UP001396898"/>
    </source>
</evidence>
<name>A0ABR1RFU2_9PEZI</name>